<evidence type="ECO:0000313" key="2">
    <source>
        <dbReference type="Proteomes" id="UP000241788"/>
    </source>
</evidence>
<dbReference type="RefSeq" id="WP_242651305.1">
    <property type="nucleotide sequence ID" value="NZ_FTLW01000002.1"/>
</dbReference>
<sequence>MEAQHAKDAKVRRSLPLISSWLLSVCLGLFATAPLLAEEQRPAAKGLHEIPDGELDLMRGRYTVGNNKVLWFGVSMITTWQTQAGQSVQGTLKIGMDFQNGAPTITFTPNVNIGVADADVAIATGERTIDSSGLNNASGLVQSVQIAGDGNRAGNATSLIVRDGDVADGQGANTGASSMEAANSAATASARMDANGARLTIDVAGQGVAEQWVRAGSVGQSIRIAGDGQNVSNQLQLELVRQAVPTNALVMASVARAITLNQGIGNRP</sequence>
<evidence type="ECO:0000313" key="1">
    <source>
        <dbReference type="EMBL" id="SIQ26824.1"/>
    </source>
</evidence>
<proteinExistence type="predicted"/>
<dbReference type="Proteomes" id="UP000241788">
    <property type="component" value="Unassembled WGS sequence"/>
</dbReference>
<reference evidence="2" key="1">
    <citation type="submission" date="2017-01" db="EMBL/GenBank/DDBJ databases">
        <authorList>
            <person name="Varghese N."/>
            <person name="Submissions S."/>
        </authorList>
    </citation>
    <scope>NUCLEOTIDE SEQUENCE [LARGE SCALE GENOMIC DNA]</scope>
    <source>
        <strain evidence="2">UM1</strain>
    </source>
</reference>
<protein>
    <recommendedName>
        <fullName evidence="3">Fap system outer membrane protein</fullName>
    </recommendedName>
</protein>
<accession>A0A1N6RDA2</accession>
<organism evidence="1 2">
    <name type="scientific">Solilutibacter tolerans</name>
    <dbReference type="NCBI Taxonomy" id="1604334"/>
    <lineage>
        <taxon>Bacteria</taxon>
        <taxon>Pseudomonadati</taxon>
        <taxon>Pseudomonadota</taxon>
        <taxon>Gammaproteobacteria</taxon>
        <taxon>Lysobacterales</taxon>
        <taxon>Lysobacteraceae</taxon>
        <taxon>Solilutibacter</taxon>
    </lineage>
</organism>
<dbReference type="STRING" id="1604334.SAMN05421546_0969"/>
<dbReference type="EMBL" id="FTLW01000002">
    <property type="protein sequence ID" value="SIQ26824.1"/>
    <property type="molecule type" value="Genomic_DNA"/>
</dbReference>
<gene>
    <name evidence="1" type="ORF">SAMN05421546_0969</name>
</gene>
<keyword evidence="2" id="KW-1185">Reference proteome</keyword>
<name>A0A1N6RDA2_9GAMM</name>
<evidence type="ECO:0008006" key="3">
    <source>
        <dbReference type="Google" id="ProtNLM"/>
    </source>
</evidence>
<dbReference type="AlphaFoldDB" id="A0A1N6RDA2"/>